<organism evidence="2 3">
    <name type="scientific">Danionella cerebrum</name>
    <dbReference type="NCBI Taxonomy" id="2873325"/>
    <lineage>
        <taxon>Eukaryota</taxon>
        <taxon>Metazoa</taxon>
        <taxon>Chordata</taxon>
        <taxon>Craniata</taxon>
        <taxon>Vertebrata</taxon>
        <taxon>Euteleostomi</taxon>
        <taxon>Actinopterygii</taxon>
        <taxon>Neopterygii</taxon>
        <taxon>Teleostei</taxon>
        <taxon>Ostariophysi</taxon>
        <taxon>Cypriniformes</taxon>
        <taxon>Danionidae</taxon>
        <taxon>Danioninae</taxon>
        <taxon>Danionella</taxon>
    </lineage>
</organism>
<evidence type="ECO:0000256" key="1">
    <source>
        <dbReference type="SAM" id="SignalP"/>
    </source>
</evidence>
<reference evidence="2 3" key="1">
    <citation type="journal article" date="2019" name="Sci. Data">
        <title>Hybrid genome assembly and annotation of Danionella translucida.</title>
        <authorList>
            <person name="Kadobianskyi M."/>
            <person name="Schulze L."/>
            <person name="Schuelke M."/>
            <person name="Judkewitz B."/>
        </authorList>
    </citation>
    <scope>NUCLEOTIDE SEQUENCE [LARGE SCALE GENOMIC DNA]</scope>
    <source>
        <strain evidence="2 3">Bolton</strain>
    </source>
</reference>
<dbReference type="EMBL" id="SRMA01027073">
    <property type="protein sequence ID" value="TRY60204.1"/>
    <property type="molecule type" value="Genomic_DNA"/>
</dbReference>
<proteinExistence type="predicted"/>
<sequence>MNLTLVFLSAALITACVLVTETRAGSFKQDETPEESLNLLENEQMTETSQEQSSHLTPLEVITLDQVAKDQEALDQVILHQTHQEQE</sequence>
<gene>
    <name evidence="2" type="ORF">DNTS_006763</name>
</gene>
<evidence type="ECO:0000313" key="2">
    <source>
        <dbReference type="EMBL" id="TRY60204.1"/>
    </source>
</evidence>
<keyword evidence="3" id="KW-1185">Reference proteome</keyword>
<feature type="chain" id="PRO_5022128992" evidence="1">
    <location>
        <begin position="25"/>
        <end position="87"/>
    </location>
</feature>
<dbReference type="Proteomes" id="UP000316079">
    <property type="component" value="Unassembled WGS sequence"/>
</dbReference>
<dbReference type="AlphaFoldDB" id="A0A553N442"/>
<accession>A0A553N442</accession>
<protein>
    <submittedName>
        <fullName evidence="2">Uncharacterized protein</fullName>
    </submittedName>
</protein>
<keyword evidence="1" id="KW-0732">Signal</keyword>
<feature type="signal peptide" evidence="1">
    <location>
        <begin position="1"/>
        <end position="24"/>
    </location>
</feature>
<evidence type="ECO:0000313" key="3">
    <source>
        <dbReference type="Proteomes" id="UP000316079"/>
    </source>
</evidence>
<comment type="caution">
    <text evidence="2">The sequence shown here is derived from an EMBL/GenBank/DDBJ whole genome shotgun (WGS) entry which is preliminary data.</text>
</comment>
<name>A0A553N442_9TELE</name>